<feature type="region of interest" description="Disordered" evidence="5">
    <location>
        <begin position="1"/>
        <end position="26"/>
    </location>
</feature>
<gene>
    <name evidence="7" type="ORF">PVL29_019826</name>
</gene>
<dbReference type="Proteomes" id="UP001168098">
    <property type="component" value="Unassembled WGS sequence"/>
</dbReference>
<keyword evidence="4" id="KW-0862">Zinc</keyword>
<dbReference type="InterPro" id="IPR015943">
    <property type="entry name" value="WD40/YVTN_repeat-like_dom_sf"/>
</dbReference>
<dbReference type="PANTHER" id="PTHR44489:SF1">
    <property type="entry name" value="ZINC FINGER CCCH DOMAIN-CONTAINING PROTEIN 63"/>
    <property type="match status" value="1"/>
</dbReference>
<feature type="repeat" description="WD" evidence="3">
    <location>
        <begin position="269"/>
        <end position="308"/>
    </location>
</feature>
<evidence type="ECO:0000256" key="5">
    <source>
        <dbReference type="SAM" id="MobiDB-lite"/>
    </source>
</evidence>
<evidence type="ECO:0000256" key="4">
    <source>
        <dbReference type="PROSITE-ProRule" id="PRU00723"/>
    </source>
</evidence>
<evidence type="ECO:0000256" key="2">
    <source>
        <dbReference type="ARBA" id="ARBA00022737"/>
    </source>
</evidence>
<dbReference type="InterPro" id="IPR001680">
    <property type="entry name" value="WD40_rpt"/>
</dbReference>
<dbReference type="InterPro" id="IPR036322">
    <property type="entry name" value="WD40_repeat_dom_sf"/>
</dbReference>
<dbReference type="SUPFAM" id="SSF50978">
    <property type="entry name" value="WD40 repeat-like"/>
    <property type="match status" value="1"/>
</dbReference>
<keyword evidence="1 3" id="KW-0853">WD repeat</keyword>
<name>A0AA38Z278_VITRO</name>
<keyword evidence="2" id="KW-0677">Repeat</keyword>
<dbReference type="SMART" id="SM00320">
    <property type="entry name" value="WD40"/>
    <property type="match status" value="6"/>
</dbReference>
<dbReference type="EMBL" id="JARBHA010000015">
    <property type="protein sequence ID" value="KAJ9680624.1"/>
    <property type="molecule type" value="Genomic_DNA"/>
</dbReference>
<dbReference type="PROSITE" id="PS50082">
    <property type="entry name" value="WD_REPEATS_2"/>
    <property type="match status" value="3"/>
</dbReference>
<evidence type="ECO:0000256" key="1">
    <source>
        <dbReference type="ARBA" id="ARBA00022574"/>
    </source>
</evidence>
<proteinExistence type="predicted"/>
<feature type="compositionally biased region" description="Basic residues" evidence="5">
    <location>
        <begin position="14"/>
        <end position="26"/>
    </location>
</feature>
<evidence type="ECO:0000256" key="3">
    <source>
        <dbReference type="PROSITE-ProRule" id="PRU00221"/>
    </source>
</evidence>
<comment type="caution">
    <text evidence="7">The sequence shown here is derived from an EMBL/GenBank/DDBJ whole genome shotgun (WGS) entry which is preliminary data.</text>
</comment>
<keyword evidence="4" id="KW-0863">Zinc-finger</keyword>
<reference evidence="7 8" key="1">
    <citation type="journal article" date="2023" name="BMC Biotechnol.">
        <title>Vitis rotundifolia cv Carlos genome sequencing.</title>
        <authorList>
            <person name="Huff M."/>
            <person name="Hulse-Kemp A."/>
            <person name="Scheffler B."/>
            <person name="Youngblood R."/>
            <person name="Simpson S."/>
            <person name="Babiker E."/>
            <person name="Staton M."/>
        </authorList>
    </citation>
    <scope>NUCLEOTIDE SEQUENCE [LARGE SCALE GENOMIC DNA]</scope>
    <source>
        <tissue evidence="7">Leaf</tissue>
    </source>
</reference>
<dbReference type="PROSITE" id="PS50294">
    <property type="entry name" value="WD_REPEATS_REGION"/>
    <property type="match status" value="3"/>
</dbReference>
<dbReference type="AlphaFoldDB" id="A0AA38Z278"/>
<feature type="compositionally biased region" description="Polar residues" evidence="5">
    <location>
        <begin position="55"/>
        <end position="64"/>
    </location>
</feature>
<organism evidence="7 8">
    <name type="scientific">Vitis rotundifolia</name>
    <name type="common">Muscadine grape</name>
    <dbReference type="NCBI Taxonomy" id="103349"/>
    <lineage>
        <taxon>Eukaryota</taxon>
        <taxon>Viridiplantae</taxon>
        <taxon>Streptophyta</taxon>
        <taxon>Embryophyta</taxon>
        <taxon>Tracheophyta</taxon>
        <taxon>Spermatophyta</taxon>
        <taxon>Magnoliopsida</taxon>
        <taxon>eudicotyledons</taxon>
        <taxon>Gunneridae</taxon>
        <taxon>Pentapetalae</taxon>
        <taxon>rosids</taxon>
        <taxon>Vitales</taxon>
        <taxon>Vitaceae</taxon>
        <taxon>Viteae</taxon>
        <taxon>Vitis</taxon>
    </lineage>
</organism>
<feature type="compositionally biased region" description="Low complexity" evidence="5">
    <location>
        <begin position="88"/>
        <end position="98"/>
    </location>
</feature>
<evidence type="ECO:0000313" key="7">
    <source>
        <dbReference type="EMBL" id="KAJ9680624.1"/>
    </source>
</evidence>
<dbReference type="PANTHER" id="PTHR44489">
    <property type="match status" value="1"/>
</dbReference>
<feature type="repeat" description="WD" evidence="3">
    <location>
        <begin position="309"/>
        <end position="339"/>
    </location>
</feature>
<sequence length="434" mass="47140">MDDKRVKVGGKAPVRTRGRGGYGKKKNGAVCMYWLQGRCNRNPCRFVHAAGEVNITPNPTNGRSYTYHRKNPTDSTSNSDSKQKKQKQQQQQSLSLTSGPSGDGTHASHISQQDSHPESHEESSLSTRGSSGDGIANLFMRLAQLDGHNKTVTGIALPSGSDKLYTASGDGDLRVWDCHTGRCVHQGNLGAQIGCLISQGPWLFAGLRNLVKAWNLKTETQYSIDGPVGQVYALEATTEDVLFAGMEDGSIFTWKYDPKTDSFPLITIFKGHTASVLSLQVGCKSLYSGSMDNTIRRWDLDTLTCSQTLLGHSAAVTSLVLSGDGCLLSCSLDQTIKIWACRQDGSMGVFDTHNEEHPILALFGMHDAHDKPILCCSCNDNSVILYELPSFTKRGTIFGKQEVGRIQSGLGGLFFTGDGTGQVAVWKWLTPRTA</sequence>
<protein>
    <recommendedName>
        <fullName evidence="6">C3H1-type domain-containing protein</fullName>
    </recommendedName>
</protein>
<dbReference type="SMART" id="SM00356">
    <property type="entry name" value="ZnF_C3H1"/>
    <property type="match status" value="1"/>
</dbReference>
<feature type="zinc finger region" description="C3H1-type" evidence="4">
    <location>
        <begin position="25"/>
        <end position="51"/>
    </location>
</feature>
<dbReference type="InterPro" id="IPR020472">
    <property type="entry name" value="WD40_PAC1"/>
</dbReference>
<keyword evidence="8" id="KW-1185">Reference proteome</keyword>
<dbReference type="GO" id="GO:0008270">
    <property type="term" value="F:zinc ion binding"/>
    <property type="evidence" value="ECO:0007669"/>
    <property type="project" value="UniProtKB-KW"/>
</dbReference>
<dbReference type="InterPro" id="IPR044715">
    <property type="entry name" value="WDR86-like"/>
</dbReference>
<feature type="repeat" description="WD" evidence="3">
    <location>
        <begin position="145"/>
        <end position="186"/>
    </location>
</feature>
<dbReference type="Gene3D" id="2.130.10.10">
    <property type="entry name" value="YVTN repeat-like/Quinoprotein amine dehydrogenase"/>
    <property type="match status" value="2"/>
</dbReference>
<dbReference type="PROSITE" id="PS50103">
    <property type="entry name" value="ZF_C3H1"/>
    <property type="match status" value="1"/>
</dbReference>
<dbReference type="Pfam" id="PF00400">
    <property type="entry name" value="WD40"/>
    <property type="match status" value="3"/>
</dbReference>
<dbReference type="InterPro" id="IPR000571">
    <property type="entry name" value="Znf_CCCH"/>
</dbReference>
<keyword evidence="4" id="KW-0479">Metal-binding</keyword>
<accession>A0AA38Z278</accession>
<dbReference type="PRINTS" id="PR00320">
    <property type="entry name" value="GPROTEINBRPT"/>
</dbReference>
<evidence type="ECO:0000313" key="8">
    <source>
        <dbReference type="Proteomes" id="UP001168098"/>
    </source>
</evidence>
<evidence type="ECO:0000259" key="6">
    <source>
        <dbReference type="PROSITE" id="PS50103"/>
    </source>
</evidence>
<feature type="domain" description="C3H1-type" evidence="6">
    <location>
        <begin position="25"/>
        <end position="51"/>
    </location>
</feature>
<feature type="region of interest" description="Disordered" evidence="5">
    <location>
        <begin position="53"/>
        <end position="130"/>
    </location>
</feature>